<gene>
    <name evidence="2" type="primary">Dsim\GD17084</name>
    <name evidence="2" type="ORF">Dsim_GD17084</name>
</gene>
<organism evidence="2 3">
    <name type="scientific">Drosophila simulans</name>
    <name type="common">Fruit fly</name>
    <dbReference type="NCBI Taxonomy" id="7240"/>
    <lineage>
        <taxon>Eukaryota</taxon>
        <taxon>Metazoa</taxon>
        <taxon>Ecdysozoa</taxon>
        <taxon>Arthropoda</taxon>
        <taxon>Hexapoda</taxon>
        <taxon>Insecta</taxon>
        <taxon>Pterygota</taxon>
        <taxon>Neoptera</taxon>
        <taxon>Endopterygota</taxon>
        <taxon>Diptera</taxon>
        <taxon>Brachycera</taxon>
        <taxon>Muscomorpha</taxon>
        <taxon>Ephydroidea</taxon>
        <taxon>Drosophilidae</taxon>
        <taxon>Drosophila</taxon>
        <taxon>Sophophora</taxon>
    </lineage>
</organism>
<dbReference type="Proteomes" id="UP000000304">
    <property type="component" value="Chromosome X"/>
</dbReference>
<feature type="region of interest" description="Disordered" evidence="1">
    <location>
        <begin position="87"/>
        <end position="178"/>
    </location>
</feature>
<sequence length="496" mass="56367">MLHNNAPWLPPHQQQQQAPQQHPTPQQQHAMPQQQQTLPAQQQQVYASQMFQQNQPNYWPEDQHQQQQQQQQQSLNYNNYFAGQQQQHPMLQQQMPPQQQQQQPTQQQHTIQQQLYYPTHQQPQVPAPAEPALDSFDNNNSGGGGGGGRSDGWGDWGDWNDNSNNNNSNGTDGLLEPTGQLLEDSFNVQSSQAFSSDKMSEYNMSHMVRPQGFSLEELRQALSRSAIREQCYFIYATGNILEIISGFDELLNQEVIQFGADKLAAVYVCGLMVYLLRHEDTSATQVKRTLFLQNCFNYMACTEESHIHQICVHILGLFNIQSSSTMLNLILGCRVASPLSTMANVVANCLFWAMLDHMSDLGLDLHRLRPANTLLLVVAVVKPHIYVISYLHSLHLVVRLISSILLIGPFSVQGQQLCQETGVPEDFMKLAREDCSILVRWLIAIVDELRPLMVENNDLGHLHERLVLLESICELMQLLHGHLVKFYQGKIATQCK</sequence>
<evidence type="ECO:0000256" key="1">
    <source>
        <dbReference type="SAM" id="MobiDB-lite"/>
    </source>
</evidence>
<feature type="compositionally biased region" description="Low complexity" evidence="1">
    <location>
        <begin position="130"/>
        <end position="140"/>
    </location>
</feature>
<feature type="region of interest" description="Disordered" evidence="1">
    <location>
        <begin position="1"/>
        <end position="45"/>
    </location>
</feature>
<name>B4R3Y7_DROSI</name>
<dbReference type="OrthoDB" id="8918678at2759"/>
<dbReference type="PhylomeDB" id="B4R3Y7"/>
<dbReference type="STRING" id="7240.B4R3Y7"/>
<evidence type="ECO:0000313" key="3">
    <source>
        <dbReference type="Proteomes" id="UP000000304"/>
    </source>
</evidence>
<reference evidence="2 3" key="1">
    <citation type="journal article" date="2007" name="Nature">
        <title>Evolution of genes and genomes on the Drosophila phylogeny.</title>
        <authorList>
            <consortium name="Drosophila 12 Genomes Consortium"/>
            <person name="Clark A.G."/>
            <person name="Eisen M.B."/>
            <person name="Smith D.R."/>
            <person name="Bergman C.M."/>
            <person name="Oliver B."/>
            <person name="Markow T.A."/>
            <person name="Kaufman T.C."/>
            <person name="Kellis M."/>
            <person name="Gelbart W."/>
            <person name="Iyer V.N."/>
            <person name="Pollard D.A."/>
            <person name="Sackton T.B."/>
            <person name="Larracuente A.M."/>
            <person name="Singh N.D."/>
            <person name="Abad J.P."/>
            <person name="Abt D.N."/>
            <person name="Adryan B."/>
            <person name="Aguade M."/>
            <person name="Akashi H."/>
            <person name="Anderson W.W."/>
            <person name="Aquadro C.F."/>
            <person name="Ardell D.H."/>
            <person name="Arguello R."/>
            <person name="Artieri C.G."/>
            <person name="Barbash D.A."/>
            <person name="Barker D."/>
            <person name="Barsanti P."/>
            <person name="Batterham P."/>
            <person name="Batzoglou S."/>
            <person name="Begun D."/>
            <person name="Bhutkar A."/>
            <person name="Blanco E."/>
            <person name="Bosak S.A."/>
            <person name="Bradley R.K."/>
            <person name="Brand A.D."/>
            <person name="Brent M.R."/>
            <person name="Brooks A.N."/>
            <person name="Brown R.H."/>
            <person name="Butlin R.K."/>
            <person name="Caggese C."/>
            <person name="Calvi B.R."/>
            <person name="Bernardo de Carvalho A."/>
            <person name="Caspi A."/>
            <person name="Castrezana S."/>
            <person name="Celniker S.E."/>
            <person name="Chang J.L."/>
            <person name="Chapple C."/>
            <person name="Chatterji S."/>
            <person name="Chinwalla A."/>
            <person name="Civetta A."/>
            <person name="Clifton S.W."/>
            <person name="Comeron J.M."/>
            <person name="Costello J.C."/>
            <person name="Coyne J.A."/>
            <person name="Daub J."/>
            <person name="David R.G."/>
            <person name="Delcher A.L."/>
            <person name="Delehaunty K."/>
            <person name="Do C.B."/>
            <person name="Ebling H."/>
            <person name="Edwards K."/>
            <person name="Eickbush T."/>
            <person name="Evans J.D."/>
            <person name="Filipski A."/>
            <person name="Findeiss S."/>
            <person name="Freyhult E."/>
            <person name="Fulton L."/>
            <person name="Fulton R."/>
            <person name="Garcia A.C."/>
            <person name="Gardiner A."/>
            <person name="Garfield D.A."/>
            <person name="Garvin B.E."/>
            <person name="Gibson G."/>
            <person name="Gilbert D."/>
            <person name="Gnerre S."/>
            <person name="Godfrey J."/>
            <person name="Good R."/>
            <person name="Gotea V."/>
            <person name="Gravely B."/>
            <person name="Greenberg A.J."/>
            <person name="Griffiths-Jones S."/>
            <person name="Gross S."/>
            <person name="Guigo R."/>
            <person name="Gustafson E.A."/>
            <person name="Haerty W."/>
            <person name="Hahn M.W."/>
            <person name="Halligan D.L."/>
            <person name="Halpern A.L."/>
            <person name="Halter G.M."/>
            <person name="Han M.V."/>
            <person name="Heger A."/>
            <person name="Hillier L."/>
            <person name="Hinrichs A.S."/>
            <person name="Holmes I."/>
            <person name="Hoskins R.A."/>
            <person name="Hubisz M.J."/>
            <person name="Hultmark D."/>
            <person name="Huntley M.A."/>
            <person name="Jaffe D.B."/>
            <person name="Jagadeeshan S."/>
            <person name="Jeck W.R."/>
            <person name="Johnson J."/>
            <person name="Jones C.D."/>
            <person name="Jordan W.C."/>
            <person name="Karpen G.H."/>
            <person name="Kataoka E."/>
            <person name="Keightley P.D."/>
            <person name="Kheradpour P."/>
            <person name="Kirkness E.F."/>
            <person name="Koerich L.B."/>
            <person name="Kristiansen K."/>
            <person name="Kudrna D."/>
            <person name="Kulathinal R.J."/>
            <person name="Kumar S."/>
            <person name="Kwok R."/>
            <person name="Lander E."/>
            <person name="Langley C.H."/>
            <person name="Lapoint R."/>
            <person name="Lazzaro B.P."/>
            <person name="Lee S.J."/>
            <person name="Levesque L."/>
            <person name="Li R."/>
            <person name="Lin C.F."/>
            <person name="Lin M.F."/>
            <person name="Lindblad-Toh K."/>
            <person name="Llopart A."/>
            <person name="Long M."/>
            <person name="Low L."/>
            <person name="Lozovsky E."/>
            <person name="Lu J."/>
            <person name="Luo M."/>
            <person name="Machado C.A."/>
            <person name="Makalowski W."/>
            <person name="Marzo M."/>
            <person name="Matsuda M."/>
            <person name="Matzkin L."/>
            <person name="McAllister B."/>
            <person name="McBride C.S."/>
            <person name="McKernan B."/>
            <person name="McKernan K."/>
            <person name="Mendez-Lago M."/>
            <person name="Minx P."/>
            <person name="Mollenhauer M.U."/>
            <person name="Montooth K."/>
            <person name="Mount S.M."/>
            <person name="Mu X."/>
            <person name="Myers E."/>
            <person name="Negre B."/>
            <person name="Newfeld S."/>
            <person name="Nielsen R."/>
            <person name="Noor M.A."/>
            <person name="O'Grady P."/>
            <person name="Pachter L."/>
            <person name="Papaceit M."/>
            <person name="Parisi M.J."/>
            <person name="Parisi M."/>
            <person name="Parts L."/>
            <person name="Pedersen J.S."/>
            <person name="Pesole G."/>
            <person name="Phillippy A.M."/>
            <person name="Ponting C.P."/>
            <person name="Pop M."/>
            <person name="Porcelli D."/>
            <person name="Powell J.R."/>
            <person name="Prohaska S."/>
            <person name="Pruitt K."/>
            <person name="Puig M."/>
            <person name="Quesneville H."/>
            <person name="Ram K.R."/>
            <person name="Rand D."/>
            <person name="Rasmussen M.D."/>
            <person name="Reed L.K."/>
            <person name="Reenan R."/>
            <person name="Reily A."/>
            <person name="Remington K.A."/>
            <person name="Rieger T.T."/>
            <person name="Ritchie M.G."/>
            <person name="Robin C."/>
            <person name="Rogers Y.H."/>
            <person name="Rohde C."/>
            <person name="Rozas J."/>
            <person name="Rubenfield M.J."/>
            <person name="Ruiz A."/>
            <person name="Russo S."/>
            <person name="Salzberg S.L."/>
            <person name="Sanchez-Gracia A."/>
            <person name="Saranga D.J."/>
            <person name="Sato H."/>
            <person name="Schaeffer S.W."/>
            <person name="Schatz M.C."/>
            <person name="Schlenke T."/>
            <person name="Schwartz R."/>
            <person name="Segarra C."/>
            <person name="Singh R.S."/>
            <person name="Sirot L."/>
            <person name="Sirota M."/>
            <person name="Sisneros N.B."/>
            <person name="Smith C.D."/>
            <person name="Smith T.F."/>
            <person name="Spieth J."/>
            <person name="Stage D.E."/>
            <person name="Stark A."/>
            <person name="Stephan W."/>
            <person name="Strausberg R.L."/>
            <person name="Strempel S."/>
            <person name="Sturgill D."/>
            <person name="Sutton G."/>
            <person name="Sutton G.G."/>
            <person name="Tao W."/>
            <person name="Teichmann S."/>
            <person name="Tobari Y.N."/>
            <person name="Tomimura Y."/>
            <person name="Tsolas J.M."/>
            <person name="Valente V.L."/>
            <person name="Venter E."/>
            <person name="Venter J.C."/>
            <person name="Vicario S."/>
            <person name="Vieira F.G."/>
            <person name="Vilella A.J."/>
            <person name="Villasante A."/>
            <person name="Walenz B."/>
            <person name="Wang J."/>
            <person name="Wasserman M."/>
            <person name="Watts T."/>
            <person name="Wilson D."/>
            <person name="Wilson R.K."/>
            <person name="Wing R.A."/>
            <person name="Wolfner M.F."/>
            <person name="Wong A."/>
            <person name="Wong G.K."/>
            <person name="Wu C.I."/>
            <person name="Wu G."/>
            <person name="Yamamoto D."/>
            <person name="Yang H.P."/>
            <person name="Yang S.P."/>
            <person name="Yorke J.A."/>
            <person name="Yoshida K."/>
            <person name="Zdobnov E."/>
            <person name="Zhang P."/>
            <person name="Zhang Y."/>
            <person name="Zimin A.V."/>
            <person name="Baldwin J."/>
            <person name="Abdouelleil A."/>
            <person name="Abdulkadir J."/>
            <person name="Abebe A."/>
            <person name="Abera B."/>
            <person name="Abreu J."/>
            <person name="Acer S.C."/>
            <person name="Aftuck L."/>
            <person name="Alexander A."/>
            <person name="An P."/>
            <person name="Anderson E."/>
            <person name="Anderson S."/>
            <person name="Arachi H."/>
            <person name="Azer M."/>
            <person name="Bachantsang P."/>
            <person name="Barry A."/>
            <person name="Bayul T."/>
            <person name="Berlin A."/>
            <person name="Bessette D."/>
            <person name="Bloom T."/>
            <person name="Blye J."/>
            <person name="Boguslavskiy L."/>
            <person name="Bonnet C."/>
            <person name="Boukhgalter B."/>
            <person name="Bourzgui I."/>
            <person name="Brown A."/>
            <person name="Cahill P."/>
            <person name="Channer S."/>
            <person name="Cheshatsang Y."/>
            <person name="Chuda L."/>
            <person name="Citroen M."/>
            <person name="Collymore A."/>
            <person name="Cooke P."/>
            <person name="Costello M."/>
            <person name="D'Aco K."/>
            <person name="Daza R."/>
            <person name="De Haan G."/>
            <person name="DeGray S."/>
            <person name="DeMaso C."/>
            <person name="Dhargay N."/>
            <person name="Dooley K."/>
            <person name="Dooley E."/>
            <person name="Doricent M."/>
            <person name="Dorje P."/>
            <person name="Dorjee K."/>
            <person name="Dupes A."/>
            <person name="Elong R."/>
            <person name="Falk J."/>
            <person name="Farina A."/>
            <person name="Faro S."/>
            <person name="Ferguson D."/>
            <person name="Fisher S."/>
            <person name="Foley C.D."/>
            <person name="Franke A."/>
            <person name="Friedrich D."/>
            <person name="Gadbois L."/>
            <person name="Gearin G."/>
            <person name="Gearin C.R."/>
            <person name="Giannoukos G."/>
            <person name="Goode T."/>
            <person name="Graham J."/>
            <person name="Grandbois E."/>
            <person name="Grewal S."/>
            <person name="Gyaltsen K."/>
            <person name="Hafez N."/>
            <person name="Hagos B."/>
            <person name="Hall J."/>
            <person name="Henson C."/>
            <person name="Hollinger A."/>
            <person name="Honan T."/>
            <person name="Huard M.D."/>
            <person name="Hughes L."/>
            <person name="Hurhula B."/>
            <person name="Husby M.E."/>
            <person name="Kamat A."/>
            <person name="Kanga B."/>
            <person name="Kashin S."/>
            <person name="Khazanovich D."/>
            <person name="Kisner P."/>
            <person name="Lance K."/>
            <person name="Lara M."/>
            <person name="Lee W."/>
            <person name="Lennon N."/>
            <person name="Letendre F."/>
            <person name="LeVine R."/>
            <person name="Lipovsky A."/>
            <person name="Liu X."/>
            <person name="Liu J."/>
            <person name="Liu S."/>
            <person name="Lokyitsang T."/>
            <person name="Lokyitsang Y."/>
            <person name="Lubonja R."/>
            <person name="Lui A."/>
            <person name="MacDonald P."/>
            <person name="Magnisalis V."/>
            <person name="Maru K."/>
            <person name="Matthews C."/>
            <person name="McCusker W."/>
            <person name="McDonough S."/>
            <person name="Mehta T."/>
            <person name="Meldrim J."/>
            <person name="Meneus L."/>
            <person name="Mihai O."/>
            <person name="Mihalev A."/>
            <person name="Mihova T."/>
            <person name="Mittelman R."/>
            <person name="Mlenga V."/>
            <person name="Montmayeur A."/>
            <person name="Mulrain L."/>
            <person name="Navidi A."/>
            <person name="Naylor J."/>
            <person name="Negash T."/>
            <person name="Nguyen T."/>
            <person name="Nguyen N."/>
            <person name="Nicol R."/>
            <person name="Norbu C."/>
            <person name="Norbu N."/>
            <person name="Novod N."/>
            <person name="O'Neill B."/>
            <person name="Osman S."/>
            <person name="Markiewicz E."/>
            <person name="Oyono O.L."/>
            <person name="Patti C."/>
            <person name="Phunkhang P."/>
            <person name="Pierre F."/>
            <person name="Priest M."/>
            <person name="Raghuraman S."/>
            <person name="Rege F."/>
            <person name="Reyes R."/>
            <person name="Rise C."/>
            <person name="Rogov P."/>
            <person name="Ross K."/>
            <person name="Ryan E."/>
            <person name="Settipalli S."/>
            <person name="Shea T."/>
            <person name="Sherpa N."/>
            <person name="Shi L."/>
            <person name="Shih D."/>
            <person name="Sparrow T."/>
            <person name="Spaulding J."/>
            <person name="Stalker J."/>
            <person name="Stange-Thomann N."/>
            <person name="Stavropoulos S."/>
            <person name="Stone C."/>
            <person name="Strader C."/>
            <person name="Tesfaye S."/>
            <person name="Thomson T."/>
            <person name="Thoulutsang Y."/>
            <person name="Thoulutsang D."/>
            <person name="Topham K."/>
            <person name="Topping I."/>
            <person name="Tsamla T."/>
            <person name="Vassiliev H."/>
            <person name="Vo A."/>
            <person name="Wangchuk T."/>
            <person name="Wangdi T."/>
            <person name="Weiand M."/>
            <person name="Wilkinson J."/>
            <person name="Wilson A."/>
            <person name="Yadav S."/>
            <person name="Young G."/>
            <person name="Yu Q."/>
            <person name="Zembek L."/>
            <person name="Zhong D."/>
            <person name="Zimmer A."/>
            <person name="Zwirko Z."/>
            <person name="Jaffe D.B."/>
            <person name="Alvarez P."/>
            <person name="Brockman W."/>
            <person name="Butler J."/>
            <person name="Chin C."/>
            <person name="Gnerre S."/>
            <person name="Grabherr M."/>
            <person name="Kleber M."/>
            <person name="Mauceli E."/>
            <person name="MacCallum I."/>
        </authorList>
    </citation>
    <scope>NUCLEOTIDE SEQUENCE [LARGE SCALE GENOMIC DNA]</scope>
    <source>
        <strain evidence="3">white501</strain>
    </source>
</reference>
<accession>B4R3Y7</accession>
<dbReference type="AlphaFoldDB" id="B4R3Y7"/>
<dbReference type="Bgee" id="FBgn0188654">
    <property type="expression patterns" value="Expressed in male reproductive system and 2 other cell types or tissues"/>
</dbReference>
<feature type="compositionally biased region" description="Low complexity" evidence="1">
    <location>
        <begin position="87"/>
        <end position="115"/>
    </location>
</feature>
<dbReference type="HOGENOM" id="CLU_550157_0_0_1"/>
<dbReference type="EMBL" id="CM000366">
    <property type="protein sequence ID" value="EDX17754.1"/>
    <property type="molecule type" value="Genomic_DNA"/>
</dbReference>
<keyword evidence="3" id="KW-1185">Reference proteome</keyword>
<feature type="compositionally biased region" description="Gly residues" evidence="1">
    <location>
        <begin position="141"/>
        <end position="155"/>
    </location>
</feature>
<feature type="compositionally biased region" description="Low complexity" evidence="1">
    <location>
        <begin position="156"/>
        <end position="173"/>
    </location>
</feature>
<evidence type="ECO:0000313" key="2">
    <source>
        <dbReference type="EMBL" id="EDX17754.1"/>
    </source>
</evidence>
<feature type="compositionally biased region" description="Low complexity" evidence="1">
    <location>
        <begin position="11"/>
        <end position="44"/>
    </location>
</feature>
<protein>
    <submittedName>
        <fullName evidence="2">GD17084</fullName>
    </submittedName>
</protein>
<proteinExistence type="predicted"/>